<accession>A0A543FTB7</accession>
<evidence type="ECO:0000256" key="3">
    <source>
        <dbReference type="SAM" id="MobiDB-lite"/>
    </source>
</evidence>
<keyword evidence="1" id="KW-0732">Signal</keyword>
<evidence type="ECO:0000256" key="2">
    <source>
        <dbReference type="ARBA" id="ARBA00022801"/>
    </source>
</evidence>
<keyword evidence="6" id="KW-1185">Reference proteome</keyword>
<name>A0A543FTB7_9PSEU</name>
<keyword evidence="2" id="KW-0378">Hydrolase</keyword>
<organism evidence="5 6">
    <name type="scientific">Pseudonocardia cypriaca</name>
    <dbReference type="NCBI Taxonomy" id="882449"/>
    <lineage>
        <taxon>Bacteria</taxon>
        <taxon>Bacillati</taxon>
        <taxon>Actinomycetota</taxon>
        <taxon>Actinomycetes</taxon>
        <taxon>Pseudonocardiales</taxon>
        <taxon>Pseudonocardiaceae</taxon>
        <taxon>Pseudonocardia</taxon>
    </lineage>
</organism>
<dbReference type="PANTHER" id="PTHR43037">
    <property type="entry name" value="UNNAMED PRODUCT-RELATED"/>
    <property type="match status" value="1"/>
</dbReference>
<comment type="caution">
    <text evidence="5">The sequence shown here is derived from an EMBL/GenBank/DDBJ whole genome shotgun (WGS) entry which is preliminary data.</text>
</comment>
<feature type="domain" description="Phospholipase/carboxylesterase/thioesterase" evidence="4">
    <location>
        <begin position="119"/>
        <end position="213"/>
    </location>
</feature>
<dbReference type="EMBL" id="VFPH01000002">
    <property type="protein sequence ID" value="TQM37043.1"/>
    <property type="molecule type" value="Genomic_DNA"/>
</dbReference>
<reference evidence="5 6" key="1">
    <citation type="submission" date="2019-06" db="EMBL/GenBank/DDBJ databases">
        <title>Sequencing the genomes of 1000 actinobacteria strains.</title>
        <authorList>
            <person name="Klenk H.-P."/>
        </authorList>
    </citation>
    <scope>NUCLEOTIDE SEQUENCE [LARGE SCALE GENOMIC DNA]</scope>
    <source>
        <strain evidence="5 6">DSM 45511</strain>
    </source>
</reference>
<dbReference type="Pfam" id="PF02230">
    <property type="entry name" value="Abhydrolase_2"/>
    <property type="match status" value="1"/>
</dbReference>
<dbReference type="Proteomes" id="UP000319818">
    <property type="component" value="Unassembled WGS sequence"/>
</dbReference>
<gene>
    <name evidence="5" type="ORF">FB388_4244</name>
</gene>
<dbReference type="InterPro" id="IPR003140">
    <property type="entry name" value="PLipase/COase/thioEstase"/>
</dbReference>
<dbReference type="GO" id="GO:0016787">
    <property type="term" value="F:hydrolase activity"/>
    <property type="evidence" value="ECO:0007669"/>
    <property type="project" value="UniProtKB-KW"/>
</dbReference>
<feature type="region of interest" description="Disordered" evidence="3">
    <location>
        <begin position="1"/>
        <end position="27"/>
    </location>
</feature>
<evidence type="ECO:0000313" key="5">
    <source>
        <dbReference type="EMBL" id="TQM37043.1"/>
    </source>
</evidence>
<dbReference type="SUPFAM" id="SSF53474">
    <property type="entry name" value="alpha/beta-Hydrolases"/>
    <property type="match status" value="1"/>
</dbReference>
<protein>
    <submittedName>
        <fullName evidence="5">Putative esterase</fullName>
    </submittedName>
</protein>
<dbReference type="InterPro" id="IPR029058">
    <property type="entry name" value="AB_hydrolase_fold"/>
</dbReference>
<evidence type="ECO:0000256" key="1">
    <source>
        <dbReference type="ARBA" id="ARBA00022729"/>
    </source>
</evidence>
<dbReference type="OrthoDB" id="9767239at2"/>
<sequence>MGKTGNDPSRLTARPPATPPDRTGQRPGLRAVDLGQGREVLLHVPAGIDVGTPARLVVSLHGAGGDARAGLGPLVPLAETHRLLVLAPTSQDRTWDVIVGGWGPDVRRIDEALKDVFASYPLDPRRLAISGFSDGASYALSLGLANADLFTHILAFSPGFVVPARPARTPGVYVSHGRADDVLPIDRTTRRIVPRLRSAGIPVEVHEFDGGHTVPAGIAAEAVHRLAE</sequence>
<dbReference type="InterPro" id="IPR050955">
    <property type="entry name" value="Plant_Biomass_Hydrol_Est"/>
</dbReference>
<dbReference type="Gene3D" id="3.40.50.1820">
    <property type="entry name" value="alpha/beta hydrolase"/>
    <property type="match status" value="1"/>
</dbReference>
<dbReference type="PANTHER" id="PTHR43037:SF5">
    <property type="entry name" value="FERULOYL ESTERASE"/>
    <property type="match status" value="1"/>
</dbReference>
<evidence type="ECO:0000259" key="4">
    <source>
        <dbReference type="Pfam" id="PF02230"/>
    </source>
</evidence>
<dbReference type="AlphaFoldDB" id="A0A543FTB7"/>
<proteinExistence type="predicted"/>
<evidence type="ECO:0000313" key="6">
    <source>
        <dbReference type="Proteomes" id="UP000319818"/>
    </source>
</evidence>
<dbReference type="RefSeq" id="WP_142103928.1">
    <property type="nucleotide sequence ID" value="NZ_VFPH01000002.1"/>
</dbReference>